<dbReference type="Gene3D" id="3.10.450.50">
    <property type="match status" value="1"/>
</dbReference>
<dbReference type="RefSeq" id="WP_304378289.1">
    <property type="nucleotide sequence ID" value="NZ_JAUOZU010000017.1"/>
</dbReference>
<keyword evidence="3" id="KW-1185">Reference proteome</keyword>
<name>A0ABT8YSQ2_9HYPH</name>
<evidence type="ECO:0000313" key="3">
    <source>
        <dbReference type="Proteomes" id="UP001174932"/>
    </source>
</evidence>
<reference evidence="2" key="2">
    <citation type="submission" date="2023-07" db="EMBL/GenBank/DDBJ databases">
        <authorList>
            <person name="Shen H."/>
        </authorList>
    </citation>
    <scope>NUCLEOTIDE SEQUENCE</scope>
    <source>
        <strain evidence="2">TNR-22</strain>
    </source>
</reference>
<gene>
    <name evidence="2" type="ORF">Q4481_20640</name>
</gene>
<comment type="caution">
    <text evidence="2">The sequence shown here is derived from an EMBL/GenBank/DDBJ whole genome shotgun (WGS) entry which is preliminary data.</text>
</comment>
<protein>
    <submittedName>
        <fullName evidence="2">Nuclear transport factor 2 family protein</fullName>
    </submittedName>
</protein>
<organism evidence="2 3">
    <name type="scientific">Rhizobium alvei</name>
    <dbReference type="NCBI Taxonomy" id="1132659"/>
    <lineage>
        <taxon>Bacteria</taxon>
        <taxon>Pseudomonadati</taxon>
        <taxon>Pseudomonadota</taxon>
        <taxon>Alphaproteobacteria</taxon>
        <taxon>Hyphomicrobiales</taxon>
        <taxon>Rhizobiaceae</taxon>
        <taxon>Rhizobium/Agrobacterium group</taxon>
        <taxon>Rhizobium</taxon>
    </lineage>
</organism>
<evidence type="ECO:0000313" key="2">
    <source>
        <dbReference type="EMBL" id="MDO6966367.1"/>
    </source>
</evidence>
<dbReference type="Pfam" id="PF12680">
    <property type="entry name" value="SnoaL_2"/>
    <property type="match status" value="1"/>
</dbReference>
<proteinExistence type="predicted"/>
<feature type="domain" description="SnoaL-like" evidence="1">
    <location>
        <begin position="128"/>
        <end position="203"/>
    </location>
</feature>
<evidence type="ECO:0000259" key="1">
    <source>
        <dbReference type="Pfam" id="PF12680"/>
    </source>
</evidence>
<dbReference type="EMBL" id="JAUOZU010000017">
    <property type="protein sequence ID" value="MDO6966367.1"/>
    <property type="molecule type" value="Genomic_DNA"/>
</dbReference>
<reference evidence="2" key="1">
    <citation type="journal article" date="2015" name="Int. J. Syst. Evol. Microbiol.">
        <title>Rhizobium alvei sp. nov., isolated from a freshwater river.</title>
        <authorList>
            <person name="Sheu S.Y."/>
            <person name="Huang H.W."/>
            <person name="Young C.C."/>
            <person name="Chen W.M."/>
        </authorList>
    </citation>
    <scope>NUCLEOTIDE SEQUENCE</scope>
    <source>
        <strain evidence="2">TNR-22</strain>
    </source>
</reference>
<dbReference type="InterPro" id="IPR032710">
    <property type="entry name" value="NTF2-like_dom_sf"/>
</dbReference>
<dbReference type="SUPFAM" id="SSF54427">
    <property type="entry name" value="NTF2-like"/>
    <property type="match status" value="1"/>
</dbReference>
<dbReference type="Proteomes" id="UP001174932">
    <property type="component" value="Unassembled WGS sequence"/>
</dbReference>
<accession>A0ABT8YSQ2</accession>
<sequence>MQQLDETRAGLLARVGAQSNVNDMFTGITDAAKFIADSPLSPAAPAWASIEWTNTTEAGNRRFEEYRYIPKDGSRAFLPVGFMFESRPDGSSEVRVYSDHHLVEDRAPILPVVDDIHPWQSESDVLYAYFQALNGNRLEEVLDLFDHDGYFRHSNAETFTGRDELRIDFTKMMGSSGIRVQYCQFTDDGTTCAAEVYMPSGRPAVALYQRSATPGRLHAVRIYL</sequence>
<dbReference type="InterPro" id="IPR037401">
    <property type="entry name" value="SnoaL-like"/>
</dbReference>